<accession>A0A2H1WII6</accession>
<gene>
    <name evidence="1" type="ORF">SFRICE_035059</name>
</gene>
<protein>
    <submittedName>
        <fullName evidence="1">SFRICE_035059</fullName>
    </submittedName>
</protein>
<organism evidence="1">
    <name type="scientific">Spodoptera frugiperda</name>
    <name type="common">Fall armyworm</name>
    <dbReference type="NCBI Taxonomy" id="7108"/>
    <lineage>
        <taxon>Eukaryota</taxon>
        <taxon>Metazoa</taxon>
        <taxon>Ecdysozoa</taxon>
        <taxon>Arthropoda</taxon>
        <taxon>Hexapoda</taxon>
        <taxon>Insecta</taxon>
        <taxon>Pterygota</taxon>
        <taxon>Neoptera</taxon>
        <taxon>Endopterygota</taxon>
        <taxon>Lepidoptera</taxon>
        <taxon>Glossata</taxon>
        <taxon>Ditrysia</taxon>
        <taxon>Noctuoidea</taxon>
        <taxon>Noctuidae</taxon>
        <taxon>Amphipyrinae</taxon>
        <taxon>Spodoptera</taxon>
    </lineage>
</organism>
<reference evidence="1" key="1">
    <citation type="submission" date="2016-07" db="EMBL/GenBank/DDBJ databases">
        <authorList>
            <person name="Bretaudeau A."/>
        </authorList>
    </citation>
    <scope>NUCLEOTIDE SEQUENCE</scope>
    <source>
        <strain evidence="1">Rice</strain>
        <tissue evidence="1">Whole body</tissue>
    </source>
</reference>
<dbReference type="EMBL" id="ODYU01008896">
    <property type="protein sequence ID" value="SOQ52881.1"/>
    <property type="molecule type" value="Genomic_DNA"/>
</dbReference>
<dbReference type="AlphaFoldDB" id="A0A2H1WII6"/>
<proteinExistence type="predicted"/>
<sequence length="186" mass="20825">MWLVVVGCVELKIELSGVPLERPMYSGGREQADDDKLIFMSSIPRDTTRLVCVKLVEFLVKQLLTPLDCLVGRVVASAAAGQEVSGKVLLGFFRFFENFSVARSLEMCLVYGIRLTPYYMGSQGTSPEFIDFCDMGEAYTNIRDKIADYCEFRIPSHILNVPENERVISVYCIKSDAASTQLLINT</sequence>
<evidence type="ECO:0000313" key="1">
    <source>
        <dbReference type="EMBL" id="SOQ52881.1"/>
    </source>
</evidence>
<name>A0A2H1WII6_SPOFR</name>